<dbReference type="SUPFAM" id="SSF51261">
    <property type="entry name" value="Duplicated hybrid motif"/>
    <property type="match status" value="1"/>
</dbReference>
<feature type="signal peptide" evidence="3">
    <location>
        <begin position="1"/>
        <end position="21"/>
    </location>
</feature>
<protein>
    <submittedName>
        <fullName evidence="5">Peptidoglycan DD-metalloendopeptidase family protein</fullName>
    </submittedName>
</protein>
<evidence type="ECO:0000259" key="4">
    <source>
        <dbReference type="Pfam" id="PF01551"/>
    </source>
</evidence>
<dbReference type="InterPro" id="IPR016047">
    <property type="entry name" value="M23ase_b-sheet_dom"/>
</dbReference>
<feature type="chain" id="PRO_5045960906" evidence="3">
    <location>
        <begin position="22"/>
        <end position="402"/>
    </location>
</feature>
<reference evidence="5 6" key="1">
    <citation type="submission" date="2023-09" db="EMBL/GenBank/DDBJ databases">
        <authorList>
            <person name="Rey-Velasco X."/>
        </authorList>
    </citation>
    <scope>NUCLEOTIDE SEQUENCE [LARGE SCALE GENOMIC DNA]</scope>
    <source>
        <strain evidence="5 6">P050</strain>
    </source>
</reference>
<proteinExistence type="predicted"/>
<keyword evidence="6" id="KW-1185">Reference proteome</keyword>
<comment type="caution">
    <text evidence="5">The sequence shown here is derived from an EMBL/GenBank/DDBJ whole genome shotgun (WGS) entry which is preliminary data.</text>
</comment>
<evidence type="ECO:0000256" key="1">
    <source>
        <dbReference type="ARBA" id="ARBA00022729"/>
    </source>
</evidence>
<feature type="domain" description="M23ase beta-sheet core" evidence="4">
    <location>
        <begin position="303"/>
        <end position="395"/>
    </location>
</feature>
<dbReference type="Proteomes" id="UP001252186">
    <property type="component" value="Unassembled WGS sequence"/>
</dbReference>
<organism evidence="5 6">
    <name type="scientific">Urechidicola vernalis</name>
    <dbReference type="NCBI Taxonomy" id="3075600"/>
    <lineage>
        <taxon>Bacteria</taxon>
        <taxon>Pseudomonadati</taxon>
        <taxon>Bacteroidota</taxon>
        <taxon>Flavobacteriia</taxon>
        <taxon>Flavobacteriales</taxon>
        <taxon>Flavobacteriaceae</taxon>
        <taxon>Urechidicola</taxon>
    </lineage>
</organism>
<feature type="coiled-coil region" evidence="2">
    <location>
        <begin position="159"/>
        <end position="225"/>
    </location>
</feature>
<name>A0ABU2Y7K4_9FLAO</name>
<keyword evidence="2" id="KW-0175">Coiled coil</keyword>
<feature type="coiled-coil region" evidence="2">
    <location>
        <begin position="21"/>
        <end position="48"/>
    </location>
</feature>
<dbReference type="InterPro" id="IPR011055">
    <property type="entry name" value="Dup_hybrid_motif"/>
</dbReference>
<dbReference type="PANTHER" id="PTHR21666">
    <property type="entry name" value="PEPTIDASE-RELATED"/>
    <property type="match status" value="1"/>
</dbReference>
<evidence type="ECO:0000256" key="2">
    <source>
        <dbReference type="SAM" id="Coils"/>
    </source>
</evidence>
<sequence length="402" mass="46580">MNRIKPLLVIALFLFSGSFYAQETRAELEAKRKEIQAEKDKINILLSQAISEEKSYLSHLNEINLKIDIQQKLIDAFTKETNALNKEIRSNQNELSALKAELKKLKKEYGEMIYKSYKSKSQQSRLMFVLSSDNFYQAFKRLQYMKQYADFRKNQGYQISEKADELEILNDTLEVQKKEKQKLSDKSKNEQDKLKEKKKIQDDLIAKIKKDERKYRNEIKKKQKEQGKINAKIEKIIRDEIVKSNVKAGKNTSGFVLTAETKLLAIEFEGNKGKLPWPVERGFVSRRFGKQKHPTLAGIYVQSAGVRITTEKGSNARAVFDGTVMMVQVTSGNRKAVYVQHGNYISIYNNLETVFVKKGDQVSTKQLIGKIYTDKITNKTILRFQIWKNTTKLNPASWVYKM</sequence>
<dbReference type="Gene3D" id="2.70.70.10">
    <property type="entry name" value="Glucose Permease (Domain IIA)"/>
    <property type="match status" value="1"/>
</dbReference>
<dbReference type="EMBL" id="JAVRHV010000008">
    <property type="protein sequence ID" value="MDT0554178.1"/>
    <property type="molecule type" value="Genomic_DNA"/>
</dbReference>
<dbReference type="RefSeq" id="WP_311594261.1">
    <property type="nucleotide sequence ID" value="NZ_JAVRHV010000008.1"/>
</dbReference>
<evidence type="ECO:0000256" key="3">
    <source>
        <dbReference type="SAM" id="SignalP"/>
    </source>
</evidence>
<accession>A0ABU2Y7K4</accession>
<gene>
    <name evidence="5" type="ORF">RM519_13035</name>
</gene>
<feature type="coiled-coil region" evidence="2">
    <location>
        <begin position="74"/>
        <end position="115"/>
    </location>
</feature>
<dbReference type="Gene3D" id="6.10.250.3150">
    <property type="match status" value="1"/>
</dbReference>
<evidence type="ECO:0000313" key="6">
    <source>
        <dbReference type="Proteomes" id="UP001252186"/>
    </source>
</evidence>
<dbReference type="CDD" id="cd12797">
    <property type="entry name" value="M23_peptidase"/>
    <property type="match status" value="1"/>
</dbReference>
<dbReference type="Pfam" id="PF01551">
    <property type="entry name" value="Peptidase_M23"/>
    <property type="match status" value="1"/>
</dbReference>
<dbReference type="PANTHER" id="PTHR21666:SF289">
    <property type="entry name" value="L-ALA--D-GLU ENDOPEPTIDASE"/>
    <property type="match status" value="1"/>
</dbReference>
<dbReference type="InterPro" id="IPR050570">
    <property type="entry name" value="Cell_wall_metabolism_enzyme"/>
</dbReference>
<evidence type="ECO:0000313" key="5">
    <source>
        <dbReference type="EMBL" id="MDT0554178.1"/>
    </source>
</evidence>
<keyword evidence="1 3" id="KW-0732">Signal</keyword>